<feature type="transmembrane region" description="Helical" evidence="2">
    <location>
        <begin position="411"/>
        <end position="428"/>
    </location>
</feature>
<proteinExistence type="predicted"/>
<feature type="region of interest" description="Disordered" evidence="1">
    <location>
        <begin position="226"/>
        <end position="262"/>
    </location>
</feature>
<reference evidence="3" key="2">
    <citation type="submission" date="2020-09" db="EMBL/GenBank/DDBJ databases">
        <authorList>
            <person name="Sun Q."/>
            <person name="Zhou Y."/>
        </authorList>
    </citation>
    <scope>NUCLEOTIDE SEQUENCE</scope>
    <source>
        <strain evidence="3">CGMCC 4.7308</strain>
    </source>
</reference>
<keyword evidence="2" id="KW-0472">Membrane</keyword>
<feature type="region of interest" description="Disordered" evidence="1">
    <location>
        <begin position="479"/>
        <end position="554"/>
    </location>
</feature>
<evidence type="ECO:0000256" key="1">
    <source>
        <dbReference type="SAM" id="MobiDB-lite"/>
    </source>
</evidence>
<comment type="caution">
    <text evidence="3">The sequence shown here is derived from an EMBL/GenBank/DDBJ whole genome shotgun (WGS) entry which is preliminary data.</text>
</comment>
<evidence type="ECO:0000256" key="2">
    <source>
        <dbReference type="SAM" id="Phobius"/>
    </source>
</evidence>
<evidence type="ECO:0000313" key="4">
    <source>
        <dbReference type="Proteomes" id="UP000655208"/>
    </source>
</evidence>
<feature type="transmembrane region" description="Helical" evidence="2">
    <location>
        <begin position="111"/>
        <end position="135"/>
    </location>
</feature>
<accession>A0A917WH97</accession>
<evidence type="ECO:0008006" key="5">
    <source>
        <dbReference type="Google" id="ProtNLM"/>
    </source>
</evidence>
<organism evidence="3 4">
    <name type="scientific">Nakamurella endophytica</name>
    <dbReference type="NCBI Taxonomy" id="1748367"/>
    <lineage>
        <taxon>Bacteria</taxon>
        <taxon>Bacillati</taxon>
        <taxon>Actinomycetota</taxon>
        <taxon>Actinomycetes</taxon>
        <taxon>Nakamurellales</taxon>
        <taxon>Nakamurellaceae</taxon>
        <taxon>Nakamurella</taxon>
    </lineage>
</organism>
<dbReference type="AlphaFoldDB" id="A0A917WH97"/>
<sequence length="554" mass="59129">MPAALLVLTLLFTGLTLTLGYVNKQRCVGPEFTAVGQSEPDLTLRITRDVCYTDLQYLWTGRELYLHRFPYLHGSYDPVTRQISGGTLEYPVLTGVVIWLTSLPSHDDAEFLAWNAPVLALCGLLVAVLLHRLAGIRAWWYALGPPLVLYAYLNWDLLAVAAVVGAFALLSGLDRSRHPGLRLLGCAVLLGVGGALKFYPLMFAAPIALWVGAGLAPERSARTRVPAPAAADGLDGPDAGAASSTPGRPALPATAPARRSVLDGSGERQVRWTWAVGVLLTTATVFALANLPFMIAGFDGWWASFRFQWSRPIDVTTNSIWFWGARPDGNADNLALQGKLGTLSTVSTAVGMVLALLGGAWRARRVGAYPWLQVGAAMLAAYLLLNKVHSPQYVLWLLPFFVLLRVRAGWILAYLVADVAMGVGFFRWQYLLYQGKPSGVYDSLAAQALMIGVWGRAALLVGLFVAFLGAEAAPRPVWASGRPTCRKGPAGGAVDSSADGTGRARTPGPRGKGHQLGTTPDSAVTACHDQLADSAGTDPERRPQPVSGPAAPST</sequence>
<name>A0A917WH97_9ACTN</name>
<dbReference type="Proteomes" id="UP000655208">
    <property type="component" value="Unassembled WGS sequence"/>
</dbReference>
<protein>
    <recommendedName>
        <fullName evidence="5">DUF2029 domain-containing protein</fullName>
    </recommendedName>
</protein>
<evidence type="ECO:0000313" key="3">
    <source>
        <dbReference type="EMBL" id="GGM03226.1"/>
    </source>
</evidence>
<keyword evidence="2" id="KW-1133">Transmembrane helix</keyword>
<feature type="compositionally biased region" description="Low complexity" evidence="1">
    <location>
        <begin position="226"/>
        <end position="259"/>
    </location>
</feature>
<dbReference type="RefSeq" id="WP_188941772.1">
    <property type="nucleotide sequence ID" value="NZ_BMNA01000004.1"/>
</dbReference>
<feature type="transmembrane region" description="Helical" evidence="2">
    <location>
        <begin position="391"/>
        <end position="406"/>
    </location>
</feature>
<feature type="transmembrane region" description="Helical" evidence="2">
    <location>
        <begin position="340"/>
        <end position="361"/>
    </location>
</feature>
<keyword evidence="4" id="KW-1185">Reference proteome</keyword>
<gene>
    <name evidence="3" type="ORF">GCM10011594_24230</name>
</gene>
<feature type="transmembrane region" description="Helical" evidence="2">
    <location>
        <begin position="448"/>
        <end position="470"/>
    </location>
</feature>
<feature type="transmembrane region" description="Helical" evidence="2">
    <location>
        <begin position="147"/>
        <end position="170"/>
    </location>
</feature>
<dbReference type="EMBL" id="BMNA01000004">
    <property type="protein sequence ID" value="GGM03226.1"/>
    <property type="molecule type" value="Genomic_DNA"/>
</dbReference>
<keyword evidence="2" id="KW-0812">Transmembrane</keyword>
<feature type="compositionally biased region" description="Low complexity" evidence="1">
    <location>
        <begin position="500"/>
        <end position="509"/>
    </location>
</feature>
<feature type="transmembrane region" description="Helical" evidence="2">
    <location>
        <begin position="272"/>
        <end position="295"/>
    </location>
</feature>
<reference evidence="3" key="1">
    <citation type="journal article" date="2014" name="Int. J. Syst. Evol. Microbiol.">
        <title>Complete genome sequence of Corynebacterium casei LMG S-19264T (=DSM 44701T), isolated from a smear-ripened cheese.</title>
        <authorList>
            <consortium name="US DOE Joint Genome Institute (JGI-PGF)"/>
            <person name="Walter F."/>
            <person name="Albersmeier A."/>
            <person name="Kalinowski J."/>
            <person name="Ruckert C."/>
        </authorList>
    </citation>
    <scope>NUCLEOTIDE SEQUENCE</scope>
    <source>
        <strain evidence="3">CGMCC 4.7308</strain>
    </source>
</reference>